<keyword evidence="14" id="KW-1185">Reference proteome</keyword>
<dbReference type="InterPro" id="IPR039426">
    <property type="entry name" value="TonB-dep_rcpt-like"/>
</dbReference>
<keyword evidence="7 8" id="KW-0998">Cell outer membrane</keyword>
<evidence type="ECO:0000313" key="14">
    <source>
        <dbReference type="Proteomes" id="UP001216253"/>
    </source>
</evidence>
<keyword evidence="2 8" id="KW-0813">Transport</keyword>
<evidence type="ECO:0000256" key="6">
    <source>
        <dbReference type="ARBA" id="ARBA00023136"/>
    </source>
</evidence>
<keyword evidence="4 8" id="KW-0812">Transmembrane</keyword>
<evidence type="ECO:0000259" key="11">
    <source>
        <dbReference type="Pfam" id="PF00593"/>
    </source>
</evidence>
<dbReference type="PANTHER" id="PTHR47234:SF3">
    <property type="entry name" value="SECRETIN_TONB SHORT N-TERMINAL DOMAIN-CONTAINING PROTEIN"/>
    <property type="match status" value="1"/>
</dbReference>
<dbReference type="Gene3D" id="2.40.170.20">
    <property type="entry name" value="TonB-dependent receptor, beta-barrel domain"/>
    <property type="match status" value="1"/>
</dbReference>
<comment type="subcellular location">
    <subcellularLocation>
        <location evidence="1 8">Cell outer membrane</location>
        <topology evidence="1 8">Multi-pass membrane protein</topology>
    </subcellularLocation>
</comment>
<keyword evidence="6 8" id="KW-0472">Membrane</keyword>
<evidence type="ECO:0000256" key="2">
    <source>
        <dbReference type="ARBA" id="ARBA00022448"/>
    </source>
</evidence>
<proteinExistence type="inferred from homology"/>
<keyword evidence="3 8" id="KW-1134">Transmembrane beta strand</keyword>
<dbReference type="EMBL" id="JARESE010000015">
    <property type="protein sequence ID" value="MDE8651209.1"/>
    <property type="molecule type" value="Genomic_DNA"/>
</dbReference>
<dbReference type="InterPro" id="IPR000531">
    <property type="entry name" value="Beta-barrel_TonB"/>
</dbReference>
<evidence type="ECO:0000256" key="8">
    <source>
        <dbReference type="PROSITE-ProRule" id="PRU01360"/>
    </source>
</evidence>
<feature type="signal peptide" evidence="10">
    <location>
        <begin position="1"/>
        <end position="17"/>
    </location>
</feature>
<evidence type="ECO:0000313" key="13">
    <source>
        <dbReference type="EMBL" id="MDE8651209.1"/>
    </source>
</evidence>
<keyword evidence="5 9" id="KW-0798">TonB box</keyword>
<name>A0ABT5WMU8_9SPHN</name>
<evidence type="ECO:0000256" key="10">
    <source>
        <dbReference type="SAM" id="SignalP"/>
    </source>
</evidence>
<comment type="similarity">
    <text evidence="8 9">Belongs to the TonB-dependent receptor family.</text>
</comment>
<evidence type="ECO:0000256" key="3">
    <source>
        <dbReference type="ARBA" id="ARBA00022452"/>
    </source>
</evidence>
<dbReference type="SUPFAM" id="SSF56935">
    <property type="entry name" value="Porins"/>
    <property type="match status" value="1"/>
</dbReference>
<feature type="domain" description="TonB-dependent receptor plug" evidence="12">
    <location>
        <begin position="52"/>
        <end position="167"/>
    </location>
</feature>
<evidence type="ECO:0000256" key="7">
    <source>
        <dbReference type="ARBA" id="ARBA00023237"/>
    </source>
</evidence>
<sequence>MALALAIQFAVIAPAHAQEAPAPAEESVAADGAAEPAGEITVTGSRIVRNGYDTPTPITVVSTQDLQASAPANVADYVNQLPAISGSSTPANNQRGLTSGAAGLNTVSMRNLGSGRTLVLIDGHRTVASTMDGAVDTNLVPQGLIKSIEIVTGGASSVYGSDAVAGVVNYILDRDYTGIKGDLSYGETTYGDDNTYRATLTAGMKFGGGRGHFLLNGTIIQRDGINGVPREWADKGRYLTQNPAYVPGNGQPQYMPANYAGLNVVTGGGIIVNGPARGVYFGEGGTLNHYDYGDNYNPAGNGEWTIGGDWKVNQHIDGTSLQPAERMRGIYGRLSYDIFDNVNVYGEFSYNRSYGLNWGGRQTDRGNIPIACDNAFIPTALLAQYPSLACGTRAPGTTSFSMGSYNADYPTRESDNLRQVYRYVVGAEGNFNLLKTNWKWDAYYQKGIAKNRISLISANRVKLSYAQDAVWNDDHSQIVCRVTRNGSTDPLADGCVPYNRFGIGVNSQDALDYVMGNPWTKQRLQQDVGAINFSTEIDNPWLKPIGLAFGFEHRREAVSGYTPEFAKSGWYSGNFADTVGHYNVNEGYVETLVSLPLNVEFNGAARLTSYQLAGEVVTWKTGFTWSPISDLRVRVVRSKDIRAPNLSELFVAGGGNTNALLNPWSGANARYRGVPQGNLNLKPEKADTWSLGVVYRPSFVPGFGLSVDFYDIKIKGAIDSLSAQQIVDRCFEGNEDLCQQIALSMPDNLAAPRYAYGDGWNRTTGPVPGFADFWVYTVQYNYVGLRAKGLDFEVSYQTPLDRISENLPGTLSIRGLANRAIDRITDNGTQAPTDIVGQNTGSLPTWKYRVTANYVVDDFTMQLTGRGFSGGVFNNNYVECTSGCPASTSINRTISDNHLPGAFYVDAYLSHKFGLGGVNGDLYLQINNLFNKDPALVGAGPSDTSSPDPGTNRSLYDYLGRTFRIGLRFDLGG</sequence>
<reference evidence="13 14" key="1">
    <citation type="submission" date="2023-03" db="EMBL/GenBank/DDBJ databases">
        <title>NovoSphingobium album sp. nov. isolated from polycyclic aromatic hydrocarbons- and heavy-metal polluted soil.</title>
        <authorList>
            <person name="Liu Z."/>
            <person name="Wang K."/>
        </authorList>
    </citation>
    <scope>NUCLEOTIDE SEQUENCE [LARGE SCALE GENOMIC DNA]</scope>
    <source>
        <strain evidence="13 14">H3SJ31-1</strain>
    </source>
</reference>
<feature type="chain" id="PRO_5046469146" evidence="10">
    <location>
        <begin position="18"/>
        <end position="973"/>
    </location>
</feature>
<dbReference type="InterPro" id="IPR012910">
    <property type="entry name" value="Plug_dom"/>
</dbReference>
<dbReference type="Gene3D" id="2.170.130.10">
    <property type="entry name" value="TonB-dependent receptor, plug domain"/>
    <property type="match status" value="1"/>
</dbReference>
<comment type="caution">
    <text evidence="13">The sequence shown here is derived from an EMBL/GenBank/DDBJ whole genome shotgun (WGS) entry which is preliminary data.</text>
</comment>
<dbReference type="Pfam" id="PF00593">
    <property type="entry name" value="TonB_dep_Rec_b-barrel"/>
    <property type="match status" value="1"/>
</dbReference>
<dbReference type="RefSeq" id="WP_275227307.1">
    <property type="nucleotide sequence ID" value="NZ_JARESE010000015.1"/>
</dbReference>
<feature type="domain" description="TonB-dependent receptor-like beta-barrel" evidence="11">
    <location>
        <begin position="421"/>
        <end position="929"/>
    </location>
</feature>
<organism evidence="13 14">
    <name type="scientific">Novosphingobium album</name>
    <name type="common">ex Liu et al. 2023</name>
    <dbReference type="NCBI Taxonomy" id="3031130"/>
    <lineage>
        <taxon>Bacteria</taxon>
        <taxon>Pseudomonadati</taxon>
        <taxon>Pseudomonadota</taxon>
        <taxon>Alphaproteobacteria</taxon>
        <taxon>Sphingomonadales</taxon>
        <taxon>Sphingomonadaceae</taxon>
        <taxon>Novosphingobium</taxon>
    </lineage>
</organism>
<dbReference type="PANTHER" id="PTHR47234">
    <property type="match status" value="1"/>
</dbReference>
<keyword evidence="10" id="KW-0732">Signal</keyword>
<dbReference type="InterPro" id="IPR036942">
    <property type="entry name" value="Beta-barrel_TonB_sf"/>
</dbReference>
<evidence type="ECO:0000256" key="4">
    <source>
        <dbReference type="ARBA" id="ARBA00022692"/>
    </source>
</evidence>
<evidence type="ECO:0000256" key="5">
    <source>
        <dbReference type="ARBA" id="ARBA00023077"/>
    </source>
</evidence>
<evidence type="ECO:0000259" key="12">
    <source>
        <dbReference type="Pfam" id="PF07715"/>
    </source>
</evidence>
<dbReference type="Pfam" id="PF07715">
    <property type="entry name" value="Plug"/>
    <property type="match status" value="1"/>
</dbReference>
<evidence type="ECO:0000256" key="1">
    <source>
        <dbReference type="ARBA" id="ARBA00004571"/>
    </source>
</evidence>
<protein>
    <submittedName>
        <fullName evidence="13">TonB-dependent receptor</fullName>
    </submittedName>
</protein>
<dbReference type="Proteomes" id="UP001216253">
    <property type="component" value="Unassembled WGS sequence"/>
</dbReference>
<dbReference type="PROSITE" id="PS52016">
    <property type="entry name" value="TONB_DEPENDENT_REC_3"/>
    <property type="match status" value="1"/>
</dbReference>
<accession>A0ABT5WMU8</accession>
<keyword evidence="13" id="KW-0675">Receptor</keyword>
<dbReference type="InterPro" id="IPR037066">
    <property type="entry name" value="Plug_dom_sf"/>
</dbReference>
<gene>
    <name evidence="13" type="ORF">PYV00_05695</name>
</gene>
<evidence type="ECO:0000256" key="9">
    <source>
        <dbReference type="RuleBase" id="RU003357"/>
    </source>
</evidence>